<dbReference type="CDD" id="cd03221">
    <property type="entry name" value="ABCF_EF-3"/>
    <property type="match status" value="2"/>
</dbReference>
<dbReference type="InterPro" id="IPR051309">
    <property type="entry name" value="ABCF_ATPase"/>
</dbReference>
<dbReference type="InterPro" id="IPR017871">
    <property type="entry name" value="ABC_transporter-like_CS"/>
</dbReference>
<evidence type="ECO:0000256" key="3">
    <source>
        <dbReference type="SAM" id="MobiDB-lite"/>
    </source>
</evidence>
<feature type="compositionally biased region" description="Basic and acidic residues" evidence="3">
    <location>
        <begin position="592"/>
        <end position="613"/>
    </location>
</feature>
<dbReference type="SUPFAM" id="SSF52540">
    <property type="entry name" value="P-loop containing nucleoside triphosphate hydrolases"/>
    <property type="match status" value="2"/>
</dbReference>
<keyword evidence="6" id="KW-1185">Reference proteome</keyword>
<evidence type="ECO:0000259" key="4">
    <source>
        <dbReference type="PROSITE" id="PS50893"/>
    </source>
</evidence>
<dbReference type="Pfam" id="PF12848">
    <property type="entry name" value="ABC_tran_Xtn"/>
    <property type="match status" value="1"/>
</dbReference>
<evidence type="ECO:0000256" key="1">
    <source>
        <dbReference type="ARBA" id="ARBA00022741"/>
    </source>
</evidence>
<dbReference type="SMART" id="SM00382">
    <property type="entry name" value="AAA"/>
    <property type="match status" value="2"/>
</dbReference>
<feature type="compositionally biased region" description="Polar residues" evidence="3">
    <location>
        <begin position="569"/>
        <end position="588"/>
    </location>
</feature>
<dbReference type="InterPro" id="IPR032781">
    <property type="entry name" value="ABC_tran_Xtn"/>
</dbReference>
<dbReference type="Pfam" id="PF00005">
    <property type="entry name" value="ABC_tran"/>
    <property type="match status" value="2"/>
</dbReference>
<feature type="domain" description="ABC transporter" evidence="4">
    <location>
        <begin position="325"/>
        <end position="546"/>
    </location>
</feature>
<organism evidence="5 6">
    <name type="scientific">candidate division CSSED10-310 bacterium</name>
    <dbReference type="NCBI Taxonomy" id="2855610"/>
    <lineage>
        <taxon>Bacteria</taxon>
        <taxon>Bacteria division CSSED10-310</taxon>
    </lineage>
</organism>
<keyword evidence="2 5" id="KW-0067">ATP-binding</keyword>
<dbReference type="InterPro" id="IPR003439">
    <property type="entry name" value="ABC_transporter-like_ATP-bd"/>
</dbReference>
<accession>A0ABV6YV63</accession>
<feature type="domain" description="ABC transporter" evidence="4">
    <location>
        <begin position="1"/>
        <end position="256"/>
    </location>
</feature>
<comment type="caution">
    <text evidence="5">The sequence shown here is derived from an EMBL/GenBank/DDBJ whole genome shotgun (WGS) entry which is preliminary data.</text>
</comment>
<dbReference type="PANTHER" id="PTHR42855:SF2">
    <property type="entry name" value="DRUG RESISTANCE ABC TRANSPORTER,ATP-BINDING PROTEIN"/>
    <property type="match status" value="1"/>
</dbReference>
<proteinExistence type="predicted"/>
<dbReference type="Gene3D" id="3.40.50.300">
    <property type="entry name" value="P-loop containing nucleotide triphosphate hydrolases"/>
    <property type="match status" value="2"/>
</dbReference>
<evidence type="ECO:0000313" key="6">
    <source>
        <dbReference type="Proteomes" id="UP001594351"/>
    </source>
</evidence>
<keyword evidence="1" id="KW-0547">Nucleotide-binding</keyword>
<dbReference type="PANTHER" id="PTHR42855">
    <property type="entry name" value="ABC TRANSPORTER ATP-BINDING SUBUNIT"/>
    <property type="match status" value="1"/>
</dbReference>
<evidence type="ECO:0000313" key="5">
    <source>
        <dbReference type="EMBL" id="MFC1850089.1"/>
    </source>
</evidence>
<dbReference type="PROSITE" id="PS00211">
    <property type="entry name" value="ABC_TRANSPORTER_1"/>
    <property type="match status" value="2"/>
</dbReference>
<reference evidence="5 6" key="1">
    <citation type="submission" date="2024-09" db="EMBL/GenBank/DDBJ databases">
        <title>Laminarin stimulates single cell rates of sulfate reduction while oxygen inhibits transcriptomic activity in coastal marine sediment.</title>
        <authorList>
            <person name="Lindsay M."/>
            <person name="Orcutt B."/>
            <person name="Emerson D."/>
            <person name="Stepanauskas R."/>
            <person name="D'Angelo T."/>
        </authorList>
    </citation>
    <scope>NUCLEOTIDE SEQUENCE [LARGE SCALE GENOMIC DNA]</scope>
    <source>
        <strain evidence="5">SAG AM-311-K15</strain>
    </source>
</reference>
<protein>
    <submittedName>
        <fullName evidence="5">ABC-F family ATP-binding cassette domain-containing protein</fullName>
    </submittedName>
</protein>
<dbReference type="PROSITE" id="PS50893">
    <property type="entry name" value="ABC_TRANSPORTER_2"/>
    <property type="match status" value="2"/>
</dbReference>
<dbReference type="InterPro" id="IPR027417">
    <property type="entry name" value="P-loop_NTPase"/>
</dbReference>
<sequence>MAQDLFLAFGERKVINNISFRIAQGERIGLIGPNGSGKSTLLRILADELSVESGSIQYSRGCQIGYLPQDILELPPNTLLKSVLESVPGKKELDDNLAEIVTRLNQTDEETEQLAMAQELAEIQARNDHFDFFYSEHEALKILFGLGFTEADLTRAISEFSGGWKMRIALASILFRKPELILLDEPTNHLDVPSVVWFDEFLRQYTGAMVLVSHDRYFLNRQIERLMSFEREGLRFYTGSYDTYCVQRKEEEELLDARAKNIMKERKELERFVDRFKAKATKARQAQSRVKMIARLEKQTPELISPQRKLRFTFPETTRTGYEVVKIKALQKNFGTIKVFDNLNKIIYRGDRIAVVGKNGIGKTTLLKIIAHEIEPSRGMIDIGHNVELRYYAQHHTEILNKKNSILSEVLQDSLNATQTYVRSVLGAFLFPGDDVEKPIGILSGGEKARVALAKLLVKPGNLLLMDEPTNHLDVDSAESLAKALKSFSGTLVFVSHNRSFVDHLATRVWDLTPHGLVDYSGNLERYLEHQALTEMSSYEEKQQVPAEPYKSPGSPGTRSKNKAKTAPAITQSTAKSDLRPQNGQKQSRQQWQKDKERKREKDRLHRNLENAQKKALKLEQDIEKLEEKLQHQEIELANPIMYQNNEGFNQLVNDYENTRLKIEYLYEQLDSQLKRVDKLNKNGNTPQESQ</sequence>
<name>A0ABV6YV63_UNCC1</name>
<dbReference type="InterPro" id="IPR003593">
    <property type="entry name" value="AAA+_ATPase"/>
</dbReference>
<dbReference type="GO" id="GO:0005524">
    <property type="term" value="F:ATP binding"/>
    <property type="evidence" value="ECO:0007669"/>
    <property type="project" value="UniProtKB-KW"/>
</dbReference>
<dbReference type="Proteomes" id="UP001594351">
    <property type="component" value="Unassembled WGS sequence"/>
</dbReference>
<dbReference type="EMBL" id="JBHPBY010000075">
    <property type="protein sequence ID" value="MFC1850089.1"/>
    <property type="molecule type" value="Genomic_DNA"/>
</dbReference>
<feature type="region of interest" description="Disordered" evidence="3">
    <location>
        <begin position="537"/>
        <end position="613"/>
    </location>
</feature>
<gene>
    <name evidence="5" type="ORF">ACFL27_07850</name>
</gene>
<evidence type="ECO:0000256" key="2">
    <source>
        <dbReference type="ARBA" id="ARBA00022840"/>
    </source>
</evidence>